<comment type="caution">
    <text evidence="5">The sequence shown here is derived from an EMBL/GenBank/DDBJ whole genome shotgun (WGS) entry which is preliminary data.</text>
</comment>
<protein>
    <submittedName>
        <fullName evidence="5">ATP-binding cassette domain-containing protein</fullName>
    </submittedName>
</protein>
<dbReference type="InterPro" id="IPR003439">
    <property type="entry name" value="ABC_transporter-like_ATP-bd"/>
</dbReference>
<evidence type="ECO:0000259" key="4">
    <source>
        <dbReference type="PROSITE" id="PS50893"/>
    </source>
</evidence>
<keyword evidence="1" id="KW-0813">Transport</keyword>
<evidence type="ECO:0000256" key="1">
    <source>
        <dbReference type="ARBA" id="ARBA00022448"/>
    </source>
</evidence>
<evidence type="ECO:0000256" key="2">
    <source>
        <dbReference type="ARBA" id="ARBA00022741"/>
    </source>
</evidence>
<dbReference type="InterPro" id="IPR051782">
    <property type="entry name" value="ABC_Transporter_VariousFunc"/>
</dbReference>
<evidence type="ECO:0000256" key="3">
    <source>
        <dbReference type="ARBA" id="ARBA00022840"/>
    </source>
</evidence>
<dbReference type="PROSITE" id="PS50893">
    <property type="entry name" value="ABC_TRANSPORTER_2"/>
    <property type="match status" value="1"/>
</dbReference>
<gene>
    <name evidence="5" type="ORF">FYJ78_06290</name>
</gene>
<organism evidence="5 6">
    <name type="scientific">Selenomonas montiformis</name>
    <dbReference type="NCBI Taxonomy" id="2652285"/>
    <lineage>
        <taxon>Bacteria</taxon>
        <taxon>Bacillati</taxon>
        <taxon>Bacillota</taxon>
        <taxon>Negativicutes</taxon>
        <taxon>Selenomonadales</taxon>
        <taxon>Selenomonadaceae</taxon>
        <taxon>Selenomonas</taxon>
    </lineage>
</organism>
<reference evidence="5 6" key="1">
    <citation type="submission" date="2019-08" db="EMBL/GenBank/DDBJ databases">
        <title>In-depth cultivation of the pig gut microbiome towards novel bacterial diversity and tailored functional studies.</title>
        <authorList>
            <person name="Wylensek D."/>
            <person name="Hitch T.C.A."/>
            <person name="Clavel T."/>
        </authorList>
    </citation>
    <scope>NUCLEOTIDE SEQUENCE [LARGE SCALE GENOMIC DNA]</scope>
    <source>
        <strain evidence="6">WCA-380-WT-3B3</strain>
    </source>
</reference>
<keyword evidence="6" id="KW-1185">Reference proteome</keyword>
<sequence length="210" mass="23163">MIRLTFSGVTKCFDGRTIIRNFSAEALSGQITAVTGINGSGKSTLLKLAAGLLLPDTGSVIVREDGSVWRKNDRCRRVGMVAPDMHVYSELTARENLDFFLGFRYNVPLSDRQYDELMSRVGLQPDAILKKRVRNFSTGMEKRLHLAILLASGADVWLLDEPGAHLDRAGRCLVQREARRAAEEGKLVLWATNDAEEEAEADASIALSGR</sequence>
<dbReference type="InterPro" id="IPR027417">
    <property type="entry name" value="P-loop_NTPase"/>
</dbReference>
<dbReference type="Pfam" id="PF00005">
    <property type="entry name" value="ABC_tran"/>
    <property type="match status" value="1"/>
</dbReference>
<dbReference type="Gene3D" id="3.40.50.300">
    <property type="entry name" value="P-loop containing nucleotide triphosphate hydrolases"/>
    <property type="match status" value="1"/>
</dbReference>
<accession>A0A6I2UZU1</accession>
<dbReference type="PANTHER" id="PTHR42939:SF1">
    <property type="entry name" value="ABC TRANSPORTER ATP-BINDING PROTEIN ALBC-RELATED"/>
    <property type="match status" value="1"/>
</dbReference>
<keyword evidence="3 5" id="KW-0067">ATP-binding</keyword>
<dbReference type="PANTHER" id="PTHR42939">
    <property type="entry name" value="ABC TRANSPORTER ATP-BINDING PROTEIN ALBC-RELATED"/>
    <property type="match status" value="1"/>
</dbReference>
<dbReference type="SUPFAM" id="SSF52540">
    <property type="entry name" value="P-loop containing nucleoside triphosphate hydrolases"/>
    <property type="match status" value="1"/>
</dbReference>
<dbReference type="GO" id="GO:0005524">
    <property type="term" value="F:ATP binding"/>
    <property type="evidence" value="ECO:0007669"/>
    <property type="project" value="UniProtKB-KW"/>
</dbReference>
<dbReference type="InterPro" id="IPR003593">
    <property type="entry name" value="AAA+_ATPase"/>
</dbReference>
<dbReference type="GO" id="GO:0016887">
    <property type="term" value="F:ATP hydrolysis activity"/>
    <property type="evidence" value="ECO:0007669"/>
    <property type="project" value="InterPro"/>
</dbReference>
<evidence type="ECO:0000313" key="5">
    <source>
        <dbReference type="EMBL" id="MSV24796.1"/>
    </source>
</evidence>
<dbReference type="EMBL" id="VUNL01000006">
    <property type="protein sequence ID" value="MSV24796.1"/>
    <property type="molecule type" value="Genomic_DNA"/>
</dbReference>
<dbReference type="AlphaFoldDB" id="A0A6I2UZU1"/>
<evidence type="ECO:0000313" key="6">
    <source>
        <dbReference type="Proteomes" id="UP000430222"/>
    </source>
</evidence>
<keyword evidence="2" id="KW-0547">Nucleotide-binding</keyword>
<proteinExistence type="predicted"/>
<dbReference type="SMART" id="SM00382">
    <property type="entry name" value="AAA"/>
    <property type="match status" value="1"/>
</dbReference>
<name>A0A6I2UZU1_9FIRM</name>
<dbReference type="Proteomes" id="UP000430222">
    <property type="component" value="Unassembled WGS sequence"/>
</dbReference>
<feature type="domain" description="ABC transporter" evidence="4">
    <location>
        <begin position="4"/>
        <end position="208"/>
    </location>
</feature>